<evidence type="ECO:0000313" key="2">
    <source>
        <dbReference type="Proteomes" id="UP000002624"/>
    </source>
</evidence>
<dbReference type="VEuPathDB" id="FungiDB:HCDG_00031"/>
<gene>
    <name evidence="1" type="ORF">HCDG_00031</name>
</gene>
<accession>C6H3M0</accession>
<dbReference type="HOGENOM" id="CLU_1618520_0_0_1"/>
<proteinExistence type="predicted"/>
<evidence type="ECO:0000313" key="1">
    <source>
        <dbReference type="EMBL" id="EER44452.1"/>
    </source>
</evidence>
<organism evidence="1 2">
    <name type="scientific">Ajellomyces capsulatus (strain H143)</name>
    <name type="common">Darling's disease fungus</name>
    <name type="synonym">Histoplasma capsulatum</name>
    <dbReference type="NCBI Taxonomy" id="544712"/>
    <lineage>
        <taxon>Eukaryota</taxon>
        <taxon>Fungi</taxon>
        <taxon>Dikarya</taxon>
        <taxon>Ascomycota</taxon>
        <taxon>Pezizomycotina</taxon>
        <taxon>Eurotiomycetes</taxon>
        <taxon>Eurotiomycetidae</taxon>
        <taxon>Onygenales</taxon>
        <taxon>Ajellomycetaceae</taxon>
        <taxon>Histoplasma</taxon>
    </lineage>
</organism>
<reference evidence="2" key="1">
    <citation type="submission" date="2009-05" db="EMBL/GenBank/DDBJ databases">
        <title>The genome sequence of Ajellomyces capsulatus strain H143.</title>
        <authorList>
            <person name="Champion M."/>
            <person name="Cuomo C.A."/>
            <person name="Ma L.-J."/>
            <person name="Henn M.R."/>
            <person name="Sil A."/>
            <person name="Goldman B."/>
            <person name="Young S.K."/>
            <person name="Kodira C.D."/>
            <person name="Zeng Q."/>
            <person name="Koehrsen M."/>
            <person name="Alvarado L."/>
            <person name="Berlin A.M."/>
            <person name="Borenstein D."/>
            <person name="Chen Z."/>
            <person name="Engels R."/>
            <person name="Freedman E."/>
            <person name="Gellesch M."/>
            <person name="Goldberg J."/>
            <person name="Griggs A."/>
            <person name="Gujja S."/>
            <person name="Heiman D.I."/>
            <person name="Hepburn T.A."/>
            <person name="Howarth C."/>
            <person name="Jen D."/>
            <person name="Larson L."/>
            <person name="Lewis B."/>
            <person name="Mehta T."/>
            <person name="Park D."/>
            <person name="Pearson M."/>
            <person name="Roberts A."/>
            <person name="Saif S."/>
            <person name="Shea T.D."/>
            <person name="Shenoy N."/>
            <person name="Sisk P."/>
            <person name="Stolte C."/>
            <person name="Sykes S."/>
            <person name="Walk T."/>
            <person name="White J."/>
            <person name="Yandava C."/>
            <person name="Klein B."/>
            <person name="McEwen J.G."/>
            <person name="Puccia R."/>
            <person name="Goldman G.H."/>
            <person name="Felipe M.S."/>
            <person name="Nino-Vega G."/>
            <person name="San-Blas G."/>
            <person name="Taylor J.W."/>
            <person name="Mendoza L."/>
            <person name="Galagan J.E."/>
            <person name="Nusbaum C."/>
            <person name="Birren B.W."/>
        </authorList>
    </citation>
    <scope>NUCLEOTIDE SEQUENCE [LARGE SCALE GENOMIC DNA]</scope>
    <source>
        <strain evidence="2">H143</strain>
    </source>
</reference>
<dbReference type="AlphaFoldDB" id="C6H3M0"/>
<dbReference type="InterPro" id="IPR024368">
    <property type="entry name" value="Ecl1/2/3"/>
</dbReference>
<dbReference type="Pfam" id="PF12855">
    <property type="entry name" value="Ecl1"/>
    <property type="match status" value="1"/>
</dbReference>
<dbReference type="EMBL" id="GG692419">
    <property type="protein sequence ID" value="EER44452.1"/>
    <property type="molecule type" value="Genomic_DNA"/>
</dbReference>
<dbReference type="Proteomes" id="UP000002624">
    <property type="component" value="Unassembled WGS sequence"/>
</dbReference>
<sequence>MSTDWCPNYCLSCDRQTDGDDFCSQNCRLIELESGSSLPQFQSRLAPTSGTFHHSKPLLSAQTQSELRDYTSSFDQIRNTGKRPTHTINLERKYVNGVPVVVQTARLNFGASSWVANTMLVANQRWTKCLCALEEAGLLHQIWLITSIPAGSKSKSIGLLTGTD</sequence>
<name>C6H3M0_AJECH</name>
<protein>
    <submittedName>
        <fullName evidence="1">Uncharacterized protein</fullName>
    </submittedName>
</protein>